<accession>A0A7W7RFX6</accession>
<dbReference type="Proteomes" id="UP000523007">
    <property type="component" value="Unassembled WGS sequence"/>
</dbReference>
<dbReference type="EMBL" id="JACHJT010000001">
    <property type="protein sequence ID" value="MBB4931254.1"/>
    <property type="molecule type" value="Genomic_DNA"/>
</dbReference>
<reference evidence="2 3" key="1">
    <citation type="submission" date="2020-08" db="EMBL/GenBank/DDBJ databases">
        <title>Sequencing the genomes of 1000 actinobacteria strains.</title>
        <authorList>
            <person name="Klenk H.-P."/>
        </authorList>
    </citation>
    <scope>NUCLEOTIDE SEQUENCE [LARGE SCALE GENOMIC DNA]</scope>
    <source>
        <strain evidence="2 3">DSM 102030</strain>
    </source>
</reference>
<evidence type="ECO:0000256" key="1">
    <source>
        <dbReference type="SAM" id="MobiDB-lite"/>
    </source>
</evidence>
<feature type="region of interest" description="Disordered" evidence="1">
    <location>
        <begin position="1"/>
        <end position="30"/>
    </location>
</feature>
<name>A0A7W7RFX6_9ACTN</name>
<dbReference type="AlphaFoldDB" id="A0A7W7RFX6"/>
<keyword evidence="3" id="KW-1185">Reference proteome</keyword>
<protein>
    <submittedName>
        <fullName evidence="2">Uncharacterized protein</fullName>
    </submittedName>
</protein>
<comment type="caution">
    <text evidence="2">The sequence shown here is derived from an EMBL/GenBank/DDBJ whole genome shotgun (WGS) entry which is preliminary data.</text>
</comment>
<gene>
    <name evidence="2" type="ORF">F4561_002074</name>
</gene>
<proteinExistence type="predicted"/>
<organism evidence="2 3">
    <name type="scientific">Lipingzhangella halophila</name>
    <dbReference type="NCBI Taxonomy" id="1783352"/>
    <lineage>
        <taxon>Bacteria</taxon>
        <taxon>Bacillati</taxon>
        <taxon>Actinomycetota</taxon>
        <taxon>Actinomycetes</taxon>
        <taxon>Streptosporangiales</taxon>
        <taxon>Nocardiopsidaceae</taxon>
        <taxon>Lipingzhangella</taxon>
    </lineage>
</organism>
<evidence type="ECO:0000313" key="2">
    <source>
        <dbReference type="EMBL" id="MBB4931254.1"/>
    </source>
</evidence>
<evidence type="ECO:0000313" key="3">
    <source>
        <dbReference type="Proteomes" id="UP000523007"/>
    </source>
</evidence>
<sequence length="30" mass="3167">MHGGCVLTAPDHFTQDEDDGLVLPLGSGER</sequence>